<keyword evidence="1" id="KW-0472">Membrane</keyword>
<name>A0A0A9A8T9_ARUDO</name>
<dbReference type="EMBL" id="GBRH01254433">
    <property type="protein sequence ID" value="JAD43462.1"/>
    <property type="molecule type" value="Transcribed_RNA"/>
</dbReference>
<protein>
    <submittedName>
        <fullName evidence="2">Uncharacterized protein</fullName>
    </submittedName>
</protein>
<sequence length="40" mass="4797">MCTCSNLRPCGLHLQFISYLYCFYFRLSYIVFFYSLAAKI</sequence>
<proteinExistence type="predicted"/>
<reference evidence="2" key="2">
    <citation type="journal article" date="2015" name="Data Brief">
        <title>Shoot transcriptome of the giant reed, Arundo donax.</title>
        <authorList>
            <person name="Barrero R.A."/>
            <person name="Guerrero F.D."/>
            <person name="Moolhuijzen P."/>
            <person name="Goolsby J.A."/>
            <person name="Tidwell J."/>
            <person name="Bellgard S.E."/>
            <person name="Bellgard M.I."/>
        </authorList>
    </citation>
    <scope>NUCLEOTIDE SEQUENCE</scope>
    <source>
        <tissue evidence="2">Shoot tissue taken approximately 20 cm above the soil surface</tissue>
    </source>
</reference>
<evidence type="ECO:0000313" key="2">
    <source>
        <dbReference type="EMBL" id="JAD43462.1"/>
    </source>
</evidence>
<evidence type="ECO:0000256" key="1">
    <source>
        <dbReference type="SAM" id="Phobius"/>
    </source>
</evidence>
<accession>A0A0A9A8T9</accession>
<keyword evidence="1" id="KW-1133">Transmembrane helix</keyword>
<organism evidence="2">
    <name type="scientific">Arundo donax</name>
    <name type="common">Giant reed</name>
    <name type="synonym">Donax arundinaceus</name>
    <dbReference type="NCBI Taxonomy" id="35708"/>
    <lineage>
        <taxon>Eukaryota</taxon>
        <taxon>Viridiplantae</taxon>
        <taxon>Streptophyta</taxon>
        <taxon>Embryophyta</taxon>
        <taxon>Tracheophyta</taxon>
        <taxon>Spermatophyta</taxon>
        <taxon>Magnoliopsida</taxon>
        <taxon>Liliopsida</taxon>
        <taxon>Poales</taxon>
        <taxon>Poaceae</taxon>
        <taxon>PACMAD clade</taxon>
        <taxon>Arundinoideae</taxon>
        <taxon>Arundineae</taxon>
        <taxon>Arundo</taxon>
    </lineage>
</organism>
<keyword evidence="1" id="KW-0812">Transmembrane</keyword>
<dbReference type="AlphaFoldDB" id="A0A0A9A8T9"/>
<reference evidence="2" key="1">
    <citation type="submission" date="2014-09" db="EMBL/GenBank/DDBJ databases">
        <authorList>
            <person name="Magalhaes I.L.F."/>
            <person name="Oliveira U."/>
            <person name="Santos F.R."/>
            <person name="Vidigal T.H.D.A."/>
            <person name="Brescovit A.D."/>
            <person name="Santos A.J."/>
        </authorList>
    </citation>
    <scope>NUCLEOTIDE SEQUENCE</scope>
    <source>
        <tissue evidence="2">Shoot tissue taken approximately 20 cm above the soil surface</tissue>
    </source>
</reference>
<feature type="transmembrane region" description="Helical" evidence="1">
    <location>
        <begin position="16"/>
        <end position="37"/>
    </location>
</feature>